<feature type="domain" description="Bifunctional inhibitor/plant lipid transfer protein/seed storage helical" evidence="4">
    <location>
        <begin position="30"/>
        <end position="117"/>
    </location>
</feature>
<reference evidence="5" key="1">
    <citation type="journal article" date="2014" name="Nat. Commun.">
        <title>The emerging biofuel crop Camelina sativa retains a highly undifferentiated hexaploid genome structure.</title>
        <authorList>
            <person name="Kagale S."/>
            <person name="Koh C."/>
            <person name="Nixon J."/>
            <person name="Bollina V."/>
            <person name="Clarke W.E."/>
            <person name="Tuteja R."/>
            <person name="Spillane C."/>
            <person name="Robinson S.J."/>
            <person name="Links M.G."/>
            <person name="Clarke C."/>
            <person name="Higgins E.E."/>
            <person name="Huebert T."/>
            <person name="Sharpe A.G."/>
            <person name="Parkin I.A."/>
        </authorList>
    </citation>
    <scope>NUCLEOTIDE SEQUENCE [LARGE SCALE GENOMIC DNA]</scope>
    <source>
        <strain evidence="5">cv. DH55</strain>
    </source>
</reference>
<keyword evidence="5" id="KW-1185">Reference proteome</keyword>
<evidence type="ECO:0000256" key="2">
    <source>
        <dbReference type="RuleBase" id="RU000628"/>
    </source>
</evidence>
<keyword evidence="2" id="KW-0813">Transport</keyword>
<evidence type="ECO:0000256" key="1">
    <source>
        <dbReference type="ARBA" id="ARBA00009748"/>
    </source>
</evidence>
<dbReference type="Proteomes" id="UP000694864">
    <property type="component" value="Chromosome 4"/>
</dbReference>
<accession>A0ABM0YT43</accession>
<keyword evidence="3" id="KW-0732">Signal</keyword>
<dbReference type="PROSITE" id="PS51257">
    <property type="entry name" value="PROKAR_LIPOPROTEIN"/>
    <property type="match status" value="1"/>
</dbReference>
<keyword evidence="2" id="KW-0446">Lipid-binding</keyword>
<comment type="function">
    <text evidence="2">Plant non-specific lipid-transfer proteins transfer phospholipids as well as galactolipids across membranes. May play a role in wax or cutin deposition in the cell walls of expanding epidermal cells and certain secretory tissues.</text>
</comment>
<evidence type="ECO:0000313" key="6">
    <source>
        <dbReference type="RefSeq" id="XP_010505480.1"/>
    </source>
</evidence>
<dbReference type="InterPro" id="IPR016140">
    <property type="entry name" value="Bifunc_inhib/LTP/seed_store"/>
</dbReference>
<dbReference type="SMART" id="SM00499">
    <property type="entry name" value="AAI"/>
    <property type="match status" value="1"/>
</dbReference>
<proteinExistence type="inferred from homology"/>
<gene>
    <name evidence="6" type="primary">LOC104782291</name>
</gene>
<evidence type="ECO:0000313" key="5">
    <source>
        <dbReference type="Proteomes" id="UP000694864"/>
    </source>
</evidence>
<evidence type="ECO:0000256" key="3">
    <source>
        <dbReference type="SAM" id="SignalP"/>
    </source>
</evidence>
<dbReference type="InterPro" id="IPR000528">
    <property type="entry name" value="Plant_nsLTP"/>
</dbReference>
<sequence>MAIGMKFACLVLACMIVAGPVTANAALLSCDAVHNYLAPCIVYVIQGGVIPRGCCNGVRNLYSTAHTTADRQQICGCIQQNARRVGSVLNPGAGRAAGIPKACGVKIPYKISYSLNCKTVR</sequence>
<name>A0ABM0YT43_CAMSA</name>
<dbReference type="PRINTS" id="PR00382">
    <property type="entry name" value="LIPIDTRNSFER"/>
</dbReference>
<reference evidence="6" key="2">
    <citation type="submission" date="2025-08" db="UniProtKB">
        <authorList>
            <consortium name="RefSeq"/>
        </authorList>
    </citation>
    <scope>IDENTIFICATION</scope>
    <source>
        <tissue evidence="6">Leaf</tissue>
    </source>
</reference>
<feature type="chain" id="PRO_5047000609" description="Non-specific lipid-transfer protein" evidence="3">
    <location>
        <begin position="24"/>
        <end position="121"/>
    </location>
</feature>
<evidence type="ECO:0000259" key="4">
    <source>
        <dbReference type="SMART" id="SM00499"/>
    </source>
</evidence>
<dbReference type="PROSITE" id="PS00597">
    <property type="entry name" value="PLANT_LTP"/>
    <property type="match status" value="1"/>
</dbReference>
<organism evidence="5 6">
    <name type="scientific">Camelina sativa</name>
    <name type="common">False flax</name>
    <name type="synonym">Myagrum sativum</name>
    <dbReference type="NCBI Taxonomy" id="90675"/>
    <lineage>
        <taxon>Eukaryota</taxon>
        <taxon>Viridiplantae</taxon>
        <taxon>Streptophyta</taxon>
        <taxon>Embryophyta</taxon>
        <taxon>Tracheophyta</taxon>
        <taxon>Spermatophyta</taxon>
        <taxon>Magnoliopsida</taxon>
        <taxon>eudicotyledons</taxon>
        <taxon>Gunneridae</taxon>
        <taxon>Pentapetalae</taxon>
        <taxon>rosids</taxon>
        <taxon>malvids</taxon>
        <taxon>Brassicales</taxon>
        <taxon>Brassicaceae</taxon>
        <taxon>Camelineae</taxon>
        <taxon>Camelina</taxon>
    </lineage>
</organism>
<comment type="similarity">
    <text evidence="1 2">Belongs to the plant LTP family.</text>
</comment>
<dbReference type="PANTHER" id="PTHR33076">
    <property type="entry name" value="NON-SPECIFIC LIPID-TRANSFER PROTEIN 2-RELATED"/>
    <property type="match status" value="1"/>
</dbReference>
<dbReference type="Gene3D" id="1.10.110.10">
    <property type="entry name" value="Plant lipid-transfer and hydrophobic proteins"/>
    <property type="match status" value="1"/>
</dbReference>
<dbReference type="InterPro" id="IPR036312">
    <property type="entry name" value="Bifun_inhib/LTP/seed_sf"/>
</dbReference>
<feature type="signal peptide" evidence="3">
    <location>
        <begin position="1"/>
        <end position="23"/>
    </location>
</feature>
<dbReference type="CDD" id="cd01960">
    <property type="entry name" value="nsLTP1"/>
    <property type="match status" value="1"/>
</dbReference>
<dbReference type="RefSeq" id="XP_010505480.1">
    <property type="nucleotide sequence ID" value="XM_010507178.2"/>
</dbReference>
<dbReference type="SUPFAM" id="SSF47699">
    <property type="entry name" value="Bifunctional inhibitor/lipid-transfer protein/seed storage 2S albumin"/>
    <property type="match status" value="1"/>
</dbReference>
<dbReference type="Pfam" id="PF00234">
    <property type="entry name" value="Tryp_alpha_amyl"/>
    <property type="match status" value="1"/>
</dbReference>
<protein>
    <recommendedName>
        <fullName evidence="2">Non-specific lipid-transfer protein</fullName>
    </recommendedName>
</protein>
<dbReference type="GeneID" id="104782291"/>